<evidence type="ECO:0000256" key="6">
    <source>
        <dbReference type="ARBA" id="ARBA00023137"/>
    </source>
</evidence>
<dbReference type="Gene3D" id="1.10.510.10">
    <property type="entry name" value="Transferase(Phosphotransferase) domain 1"/>
    <property type="match status" value="1"/>
</dbReference>
<reference evidence="11 12" key="1">
    <citation type="submission" date="2024-11" db="EMBL/GenBank/DDBJ databases">
        <title>Adaptive evolution of stress response genes in parasites aligns with host niche diversity.</title>
        <authorList>
            <person name="Hahn C."/>
            <person name="Resl P."/>
        </authorList>
    </citation>
    <scope>NUCLEOTIDE SEQUENCE [LARGE SCALE GENOMIC DNA]</scope>
    <source>
        <strain evidence="11">EGGRZ-B1_66</strain>
        <tissue evidence="11">Body</tissue>
    </source>
</reference>
<sequence length="181" mass="20368">MAISSSLSSLVSSAYLGIKCYTDPVRLLGDLLNPLSDVWSLGLISVEMALGVYPYPLIESFDQSFTTDFEINQRNHQKAFENGEPLPAVTSIWNRNAEETVTIFELLTLLTDGPVPRLPSICFDQDFIRIVTDCLKKEPRERTSIVRLNKEKYLDAKNSSEEAAMFVKYLKLLIARNSSAK</sequence>
<evidence type="ECO:0000259" key="10">
    <source>
        <dbReference type="PROSITE" id="PS50011"/>
    </source>
</evidence>
<evidence type="ECO:0000256" key="8">
    <source>
        <dbReference type="ARBA" id="ARBA00049299"/>
    </source>
</evidence>
<evidence type="ECO:0000256" key="3">
    <source>
        <dbReference type="ARBA" id="ARBA00022741"/>
    </source>
</evidence>
<proteinExistence type="predicted"/>
<dbReference type="InterPro" id="IPR000719">
    <property type="entry name" value="Prot_kinase_dom"/>
</dbReference>
<keyword evidence="12" id="KW-1185">Reference proteome</keyword>
<dbReference type="PROSITE" id="PS50011">
    <property type="entry name" value="PROTEIN_KINASE_DOM"/>
    <property type="match status" value="1"/>
</dbReference>
<gene>
    <name evidence="11" type="primary">MAP2K1_1</name>
    <name evidence="11" type="ORF">Ciccas_000829</name>
</gene>
<keyword evidence="3" id="KW-0547">Nucleotide-binding</keyword>
<dbReference type="EMBL" id="JBJKFK010000049">
    <property type="protein sequence ID" value="KAL3320474.1"/>
    <property type="molecule type" value="Genomic_DNA"/>
</dbReference>
<comment type="catalytic activity">
    <reaction evidence="9">
        <text>L-tyrosyl-[protein] + ATP = O-phospho-L-tyrosyl-[protein] + ADP + H(+)</text>
        <dbReference type="Rhea" id="RHEA:10596"/>
        <dbReference type="Rhea" id="RHEA-COMP:10136"/>
        <dbReference type="Rhea" id="RHEA-COMP:20101"/>
        <dbReference type="ChEBI" id="CHEBI:15378"/>
        <dbReference type="ChEBI" id="CHEBI:30616"/>
        <dbReference type="ChEBI" id="CHEBI:46858"/>
        <dbReference type="ChEBI" id="CHEBI:61978"/>
        <dbReference type="ChEBI" id="CHEBI:456216"/>
        <dbReference type="EC" id="2.7.12.2"/>
    </reaction>
</comment>
<protein>
    <submittedName>
        <fullName evidence="11">Dual specificity mitogen-activated protein kinase kinase 1</fullName>
    </submittedName>
</protein>
<dbReference type="SUPFAM" id="SSF56112">
    <property type="entry name" value="Protein kinase-like (PK-like)"/>
    <property type="match status" value="1"/>
</dbReference>
<dbReference type="PANTHER" id="PTHR47448:SF1">
    <property type="entry name" value="SERINE_THREONINE-PROTEIN KINASE STE7 HOMOLOG"/>
    <property type="match status" value="1"/>
</dbReference>
<keyword evidence="6" id="KW-0829">Tyrosine-protein kinase</keyword>
<dbReference type="InterPro" id="IPR050915">
    <property type="entry name" value="MAP_kinase_kinase"/>
</dbReference>
<dbReference type="Proteomes" id="UP001626550">
    <property type="component" value="Unassembled WGS sequence"/>
</dbReference>
<dbReference type="GO" id="GO:0004708">
    <property type="term" value="F:MAP kinase kinase activity"/>
    <property type="evidence" value="ECO:0007669"/>
    <property type="project" value="UniProtKB-EC"/>
</dbReference>
<keyword evidence="2" id="KW-0808">Transferase</keyword>
<comment type="catalytic activity">
    <reaction evidence="7">
        <text>L-seryl-[protein] + ATP = O-phospho-L-seryl-[protein] + ADP + H(+)</text>
        <dbReference type="Rhea" id="RHEA:17989"/>
        <dbReference type="Rhea" id="RHEA-COMP:9863"/>
        <dbReference type="Rhea" id="RHEA-COMP:11604"/>
        <dbReference type="ChEBI" id="CHEBI:15378"/>
        <dbReference type="ChEBI" id="CHEBI:29999"/>
        <dbReference type="ChEBI" id="CHEBI:30616"/>
        <dbReference type="ChEBI" id="CHEBI:83421"/>
        <dbReference type="ChEBI" id="CHEBI:456216"/>
        <dbReference type="EC" id="2.7.12.2"/>
    </reaction>
</comment>
<feature type="domain" description="Protein kinase" evidence="10">
    <location>
        <begin position="1"/>
        <end position="154"/>
    </location>
</feature>
<evidence type="ECO:0000313" key="11">
    <source>
        <dbReference type="EMBL" id="KAL3320474.1"/>
    </source>
</evidence>
<dbReference type="GO" id="GO:0005524">
    <property type="term" value="F:ATP binding"/>
    <property type="evidence" value="ECO:0007669"/>
    <property type="project" value="UniProtKB-KW"/>
</dbReference>
<evidence type="ECO:0000256" key="9">
    <source>
        <dbReference type="ARBA" id="ARBA00051693"/>
    </source>
</evidence>
<evidence type="ECO:0000256" key="2">
    <source>
        <dbReference type="ARBA" id="ARBA00022679"/>
    </source>
</evidence>
<accession>A0ABD2QLR7</accession>
<dbReference type="AlphaFoldDB" id="A0ABD2QLR7"/>
<dbReference type="GO" id="GO:0004713">
    <property type="term" value="F:protein tyrosine kinase activity"/>
    <property type="evidence" value="ECO:0007669"/>
    <property type="project" value="UniProtKB-KW"/>
</dbReference>
<dbReference type="PANTHER" id="PTHR47448">
    <property type="entry name" value="DUAL SPECIFICITY MITOGEN-ACTIVATED PROTEIN KINASE KINASE DSOR1-LIKE PROTEIN"/>
    <property type="match status" value="1"/>
</dbReference>
<comment type="caution">
    <text evidence="11">The sequence shown here is derived from an EMBL/GenBank/DDBJ whole genome shotgun (WGS) entry which is preliminary data.</text>
</comment>
<dbReference type="Pfam" id="PF00069">
    <property type="entry name" value="Pkinase"/>
    <property type="match status" value="1"/>
</dbReference>
<keyword evidence="4 11" id="KW-0418">Kinase</keyword>
<organism evidence="11 12">
    <name type="scientific">Cichlidogyrus casuarinus</name>
    <dbReference type="NCBI Taxonomy" id="1844966"/>
    <lineage>
        <taxon>Eukaryota</taxon>
        <taxon>Metazoa</taxon>
        <taxon>Spiralia</taxon>
        <taxon>Lophotrochozoa</taxon>
        <taxon>Platyhelminthes</taxon>
        <taxon>Monogenea</taxon>
        <taxon>Monopisthocotylea</taxon>
        <taxon>Dactylogyridea</taxon>
        <taxon>Ancyrocephalidae</taxon>
        <taxon>Cichlidogyrus</taxon>
    </lineage>
</organism>
<evidence type="ECO:0000256" key="1">
    <source>
        <dbReference type="ARBA" id="ARBA00022527"/>
    </source>
</evidence>
<evidence type="ECO:0000256" key="4">
    <source>
        <dbReference type="ARBA" id="ARBA00022777"/>
    </source>
</evidence>
<comment type="catalytic activity">
    <reaction evidence="8">
        <text>L-threonyl-[protein] + ATP = O-phospho-L-threonyl-[protein] + ADP + H(+)</text>
        <dbReference type="Rhea" id="RHEA:46608"/>
        <dbReference type="Rhea" id="RHEA-COMP:11060"/>
        <dbReference type="Rhea" id="RHEA-COMP:11605"/>
        <dbReference type="ChEBI" id="CHEBI:15378"/>
        <dbReference type="ChEBI" id="CHEBI:30013"/>
        <dbReference type="ChEBI" id="CHEBI:30616"/>
        <dbReference type="ChEBI" id="CHEBI:61977"/>
        <dbReference type="ChEBI" id="CHEBI:456216"/>
        <dbReference type="EC" id="2.7.12.2"/>
    </reaction>
</comment>
<evidence type="ECO:0000256" key="7">
    <source>
        <dbReference type="ARBA" id="ARBA00049014"/>
    </source>
</evidence>
<name>A0ABD2QLR7_9PLAT</name>
<dbReference type="GO" id="GO:0004674">
    <property type="term" value="F:protein serine/threonine kinase activity"/>
    <property type="evidence" value="ECO:0007669"/>
    <property type="project" value="UniProtKB-KW"/>
</dbReference>
<dbReference type="InterPro" id="IPR011009">
    <property type="entry name" value="Kinase-like_dom_sf"/>
</dbReference>
<evidence type="ECO:0000313" key="12">
    <source>
        <dbReference type="Proteomes" id="UP001626550"/>
    </source>
</evidence>
<keyword evidence="1" id="KW-0723">Serine/threonine-protein kinase</keyword>
<evidence type="ECO:0000256" key="5">
    <source>
        <dbReference type="ARBA" id="ARBA00022840"/>
    </source>
</evidence>
<keyword evidence="5" id="KW-0067">ATP-binding</keyword>